<dbReference type="Pfam" id="PF13185">
    <property type="entry name" value="GAF_2"/>
    <property type="match status" value="1"/>
</dbReference>
<comment type="caution">
    <text evidence="2">The sequence shown here is derived from an EMBL/GenBank/DDBJ whole genome shotgun (WGS) entry which is preliminary data.</text>
</comment>
<dbReference type="PANTHER" id="PTHR40660">
    <property type="entry name" value="5'-PHOSPHATE OXIDASE PUTATIVE DOMAIN-CONTAINING PROTEIN-RELATED"/>
    <property type="match status" value="1"/>
</dbReference>
<sequence length="447" mass="48682">MIRLDAIRDCMDGVIPGMLGTCDAEGVPNIAELSQVQFVDDQHVALTYQFFNKTRRNVLANPFAKLLLTSPQTLQRYRLTLEYLRTESAGPLFEAMKAKLAGIASHTGMSGVFRLLGADIYRVHAIEALCCPTLPPPLPACNPLVALRRGIGRLQQAADLDALLVAALDALELELGIDHAMILLLDADSERLYTIASRGYPHSGVGSEIAIGEGVIGVAARERTAIRIGHMTAEYGYQRAVRSALRDSAERSGVPSGLETEIPLPGLASARSQLAVPVLAFRRLLGVLYVESVLDEHFGYDDEDLLLSFAAQFGLALQWLQQSGEEDDDADDALAPPAAALPALEVRHYAFDHSVFLGEDYLIKGVAGAILYVLLSEYLASGRSHFSNRELRLDPRIRLSDVSDNLEARLVLLRRRLDERGAGIRLLPAGRGRLQLCVAGALRLSEL</sequence>
<dbReference type="Gene3D" id="3.30.450.40">
    <property type="match status" value="1"/>
</dbReference>
<dbReference type="Pfam" id="PF01243">
    <property type="entry name" value="PNPOx_N"/>
    <property type="match status" value="1"/>
</dbReference>
<dbReference type="InterPro" id="IPR003018">
    <property type="entry name" value="GAF"/>
</dbReference>
<dbReference type="PANTHER" id="PTHR40660:SF1">
    <property type="entry name" value="5'-PHOSPHATE OXIDASE PUTATIVE DOMAIN-CONTAINING PROTEIN-RELATED"/>
    <property type="match status" value="1"/>
</dbReference>
<dbReference type="SUPFAM" id="SSF50475">
    <property type="entry name" value="FMN-binding split barrel"/>
    <property type="match status" value="1"/>
</dbReference>
<accession>A0A317N181</accession>
<keyword evidence="3" id="KW-1185">Reference proteome</keyword>
<dbReference type="EMBL" id="QGTJ01000001">
    <property type="protein sequence ID" value="PWV65678.1"/>
    <property type="molecule type" value="Genomic_DNA"/>
</dbReference>
<dbReference type="InterPro" id="IPR012349">
    <property type="entry name" value="Split_barrel_FMN-bd"/>
</dbReference>
<proteinExistence type="predicted"/>
<evidence type="ECO:0000313" key="3">
    <source>
        <dbReference type="Proteomes" id="UP000246569"/>
    </source>
</evidence>
<name>A0A317N181_9GAMM</name>
<evidence type="ECO:0000313" key="2">
    <source>
        <dbReference type="EMBL" id="PWV65678.1"/>
    </source>
</evidence>
<organism evidence="2 3">
    <name type="scientific">Plasticicumulans acidivorans</name>
    <dbReference type="NCBI Taxonomy" id="886464"/>
    <lineage>
        <taxon>Bacteria</taxon>
        <taxon>Pseudomonadati</taxon>
        <taxon>Pseudomonadota</taxon>
        <taxon>Gammaproteobacteria</taxon>
        <taxon>Candidatus Competibacteraceae</taxon>
        <taxon>Plasticicumulans</taxon>
    </lineage>
</organism>
<feature type="domain" description="GAF" evidence="1">
    <location>
        <begin position="159"/>
        <end position="327"/>
    </location>
</feature>
<protein>
    <submittedName>
        <fullName evidence="2">Adenylate cyclase</fullName>
    </submittedName>
</protein>
<dbReference type="Proteomes" id="UP000246569">
    <property type="component" value="Unassembled WGS sequence"/>
</dbReference>
<reference evidence="2 3" key="1">
    <citation type="submission" date="2018-05" db="EMBL/GenBank/DDBJ databases">
        <title>Genomic Encyclopedia of Type Strains, Phase IV (KMG-IV): sequencing the most valuable type-strain genomes for metagenomic binning, comparative biology and taxonomic classification.</title>
        <authorList>
            <person name="Goeker M."/>
        </authorList>
    </citation>
    <scope>NUCLEOTIDE SEQUENCE [LARGE SCALE GENOMIC DNA]</scope>
    <source>
        <strain evidence="2 3">DSM 23606</strain>
    </source>
</reference>
<dbReference type="SMART" id="SM00065">
    <property type="entry name" value="GAF"/>
    <property type="match status" value="1"/>
</dbReference>
<dbReference type="OrthoDB" id="1494384at2"/>
<dbReference type="AlphaFoldDB" id="A0A317N181"/>
<dbReference type="RefSeq" id="WP_110016675.1">
    <property type="nucleotide sequence ID" value="NZ_QGTJ01000001.1"/>
</dbReference>
<dbReference type="SUPFAM" id="SSF55781">
    <property type="entry name" value="GAF domain-like"/>
    <property type="match status" value="1"/>
</dbReference>
<dbReference type="Gene3D" id="2.30.110.10">
    <property type="entry name" value="Electron Transport, Fmn-binding Protein, Chain A"/>
    <property type="match status" value="1"/>
</dbReference>
<evidence type="ECO:0000259" key="1">
    <source>
        <dbReference type="SMART" id="SM00065"/>
    </source>
</evidence>
<dbReference type="InterPro" id="IPR029016">
    <property type="entry name" value="GAF-like_dom_sf"/>
</dbReference>
<dbReference type="InterPro" id="IPR011576">
    <property type="entry name" value="Pyridox_Oxase_N"/>
</dbReference>
<gene>
    <name evidence="2" type="ORF">C7443_101162</name>
</gene>